<organism evidence="3 4">
    <name type="scientific">Virgisporangium aliadipatigenens</name>
    <dbReference type="NCBI Taxonomy" id="741659"/>
    <lineage>
        <taxon>Bacteria</taxon>
        <taxon>Bacillati</taxon>
        <taxon>Actinomycetota</taxon>
        <taxon>Actinomycetes</taxon>
        <taxon>Micromonosporales</taxon>
        <taxon>Micromonosporaceae</taxon>
        <taxon>Virgisporangium</taxon>
    </lineage>
</organism>
<reference evidence="3" key="1">
    <citation type="submission" date="2021-01" db="EMBL/GenBank/DDBJ databases">
        <title>Whole genome shotgun sequence of Virgisporangium aliadipatigenens NBRC 105644.</title>
        <authorList>
            <person name="Komaki H."/>
            <person name="Tamura T."/>
        </authorList>
    </citation>
    <scope>NUCLEOTIDE SEQUENCE</scope>
    <source>
        <strain evidence="3">NBRC 105644</strain>
    </source>
</reference>
<dbReference type="InterPro" id="IPR011009">
    <property type="entry name" value="Kinase-like_dom_sf"/>
</dbReference>
<evidence type="ECO:0000256" key="1">
    <source>
        <dbReference type="SAM" id="MobiDB-lite"/>
    </source>
</evidence>
<dbReference type="RefSeq" id="WP_203905174.1">
    <property type="nucleotide sequence ID" value="NZ_BOPF01000054.1"/>
</dbReference>
<dbReference type="EMBL" id="BOPF01000054">
    <property type="protein sequence ID" value="GIJ51778.1"/>
    <property type="molecule type" value="Genomic_DNA"/>
</dbReference>
<evidence type="ECO:0000313" key="3">
    <source>
        <dbReference type="EMBL" id="GIJ51778.1"/>
    </source>
</evidence>
<gene>
    <name evidence="3" type="ORF">Val02_86640</name>
</gene>
<evidence type="ECO:0000259" key="2">
    <source>
        <dbReference type="Pfam" id="PF01636"/>
    </source>
</evidence>
<sequence>MKGFEVEAARAAAGVAGPLGLPLAPPVAGVEGGRPVLVRVPGPRLDALLGTRPALAAAAGGVLASLHARPCPFDRPVRLGPAATEPIGFAVYLGLSAGQRRVLGALHRDAALDRAARAASRAALAGTAWCHGDARTDNFCVAARPDPRPDEGSAARPEDPRDGVPQLVDWEASGTGRPEVDLAALAASMIAGRLAAGTADDSDGPALRATVNRILRAARRDLTAVLDGYAAAGGVAPRTALLGALTGLALLTHAVTRPAVGPYDRATVLFTEIGGALLRHPGRLATLLAAPAGPPC</sequence>
<dbReference type="AlphaFoldDB" id="A0A8J4DW23"/>
<feature type="compositionally biased region" description="Basic and acidic residues" evidence="1">
    <location>
        <begin position="145"/>
        <end position="162"/>
    </location>
</feature>
<accession>A0A8J4DW23</accession>
<dbReference type="SUPFAM" id="SSF56112">
    <property type="entry name" value="Protein kinase-like (PK-like)"/>
    <property type="match status" value="1"/>
</dbReference>
<dbReference type="Pfam" id="PF01636">
    <property type="entry name" value="APH"/>
    <property type="match status" value="1"/>
</dbReference>
<name>A0A8J4DW23_9ACTN</name>
<protein>
    <recommendedName>
        <fullName evidence="2">Aminoglycoside phosphotransferase domain-containing protein</fullName>
    </recommendedName>
</protein>
<keyword evidence="4" id="KW-1185">Reference proteome</keyword>
<comment type="caution">
    <text evidence="3">The sequence shown here is derived from an EMBL/GenBank/DDBJ whole genome shotgun (WGS) entry which is preliminary data.</text>
</comment>
<dbReference type="Proteomes" id="UP000619260">
    <property type="component" value="Unassembled WGS sequence"/>
</dbReference>
<feature type="region of interest" description="Disordered" evidence="1">
    <location>
        <begin position="142"/>
        <end position="166"/>
    </location>
</feature>
<proteinExistence type="predicted"/>
<dbReference type="Gene3D" id="3.90.1200.10">
    <property type="match status" value="1"/>
</dbReference>
<evidence type="ECO:0000313" key="4">
    <source>
        <dbReference type="Proteomes" id="UP000619260"/>
    </source>
</evidence>
<feature type="domain" description="Aminoglycoside phosphotransferase" evidence="2">
    <location>
        <begin position="22"/>
        <end position="144"/>
    </location>
</feature>
<dbReference type="InterPro" id="IPR002575">
    <property type="entry name" value="Aminoglycoside_PTrfase"/>
</dbReference>